<evidence type="ECO:0000313" key="1">
    <source>
        <dbReference type="Proteomes" id="UP000189701"/>
    </source>
</evidence>
<dbReference type="AlphaFoldDB" id="A0A1U7W7G5"/>
<reference evidence="2" key="2">
    <citation type="submission" date="2025-08" db="UniProtKB">
        <authorList>
            <consortium name="RefSeq"/>
        </authorList>
    </citation>
    <scope>IDENTIFICATION</scope>
    <source>
        <tissue evidence="2">Leaf</tissue>
    </source>
</reference>
<dbReference type="InterPro" id="IPR036397">
    <property type="entry name" value="RNaseH_sf"/>
</dbReference>
<proteinExistence type="predicted"/>
<dbReference type="PANTHER" id="PTHR48475:SF1">
    <property type="entry name" value="RNASE H TYPE-1 DOMAIN-CONTAINING PROTEIN"/>
    <property type="match status" value="1"/>
</dbReference>
<reference evidence="1" key="1">
    <citation type="journal article" date="2013" name="Genome Biol.">
        <title>Reference genomes and transcriptomes of Nicotiana sylvestris and Nicotiana tomentosiformis.</title>
        <authorList>
            <person name="Sierro N."/>
            <person name="Battey J.N."/>
            <person name="Ouadi S."/>
            <person name="Bovet L."/>
            <person name="Goepfert S."/>
            <person name="Bakaher N."/>
            <person name="Peitsch M.C."/>
            <person name="Ivanov N.V."/>
        </authorList>
    </citation>
    <scope>NUCLEOTIDE SEQUENCE [LARGE SCALE GENOMIC DNA]</scope>
</reference>
<dbReference type="eggNOG" id="KOG0017">
    <property type="taxonomic scope" value="Eukaryota"/>
</dbReference>
<dbReference type="GO" id="GO:0003676">
    <property type="term" value="F:nucleic acid binding"/>
    <property type="evidence" value="ECO:0007669"/>
    <property type="project" value="InterPro"/>
</dbReference>
<sequence>METDCIKYAQKFHQCQIHADMVRVLPNELNVTSAPWPFSAWGMNVIGPVEPAASNGLRFILVAIEYFTKCVETISYKAVTKKVVTNFVRDHIIKHKNSTAYRVQMNGSVEANNKNIKKILRKMVDNYKQWQEKLPFAMLGYRTTVRTSSRETPYLLVYGTEAVTPIEVEVPFFKNHTRS</sequence>
<organism evidence="1 2">
    <name type="scientific">Nicotiana sylvestris</name>
    <name type="common">Wood tobacco</name>
    <name type="synonym">South American tobacco</name>
    <dbReference type="NCBI Taxonomy" id="4096"/>
    <lineage>
        <taxon>Eukaryota</taxon>
        <taxon>Viridiplantae</taxon>
        <taxon>Streptophyta</taxon>
        <taxon>Embryophyta</taxon>
        <taxon>Tracheophyta</taxon>
        <taxon>Spermatophyta</taxon>
        <taxon>Magnoliopsida</taxon>
        <taxon>eudicotyledons</taxon>
        <taxon>Gunneridae</taxon>
        <taxon>Pentapetalae</taxon>
        <taxon>asterids</taxon>
        <taxon>lamiids</taxon>
        <taxon>Solanales</taxon>
        <taxon>Solanaceae</taxon>
        <taxon>Nicotianoideae</taxon>
        <taxon>Nicotianeae</taxon>
        <taxon>Nicotiana</taxon>
    </lineage>
</organism>
<dbReference type="InterPro" id="IPR012337">
    <property type="entry name" value="RNaseH-like_sf"/>
</dbReference>
<name>A0A1U7W7G5_NICSY</name>
<dbReference type="Gene3D" id="3.30.420.10">
    <property type="entry name" value="Ribonuclease H-like superfamily/Ribonuclease H"/>
    <property type="match status" value="1"/>
</dbReference>
<keyword evidence="1" id="KW-1185">Reference proteome</keyword>
<dbReference type="STRING" id="4096.A0A1U7W7G5"/>
<evidence type="ECO:0000313" key="2">
    <source>
        <dbReference type="RefSeq" id="XP_009773146.1"/>
    </source>
</evidence>
<protein>
    <submittedName>
        <fullName evidence="2">Uncharacterized protein LOC104223408</fullName>
    </submittedName>
</protein>
<dbReference type="Proteomes" id="UP000189701">
    <property type="component" value="Unplaced"/>
</dbReference>
<dbReference type="PANTHER" id="PTHR48475">
    <property type="entry name" value="RIBONUCLEASE H"/>
    <property type="match status" value="1"/>
</dbReference>
<accession>A0A1U7W7G5</accession>
<dbReference type="SUPFAM" id="SSF53098">
    <property type="entry name" value="Ribonuclease H-like"/>
    <property type="match status" value="1"/>
</dbReference>
<gene>
    <name evidence="2" type="primary">LOC104223408</name>
</gene>
<dbReference type="RefSeq" id="XP_009773146.1">
    <property type="nucleotide sequence ID" value="XM_009774844.1"/>
</dbReference>